<gene>
    <name evidence="2" type="ORF">C7B64_11080</name>
</gene>
<dbReference type="OrthoDB" id="4376109at2"/>
<evidence type="ECO:0000259" key="1">
    <source>
        <dbReference type="PROSITE" id="PS50830"/>
    </source>
</evidence>
<name>A0A2T1C3Q9_9CYAN</name>
<dbReference type="SMART" id="SM00318">
    <property type="entry name" value="SNc"/>
    <property type="match status" value="1"/>
</dbReference>
<accession>A0A2T1C3Q9</accession>
<dbReference type="AlphaFoldDB" id="A0A2T1C3Q9"/>
<comment type="caution">
    <text evidence="2">The sequence shown here is derived from an EMBL/GenBank/DDBJ whole genome shotgun (WGS) entry which is preliminary data.</text>
</comment>
<feature type="domain" description="TNase-like" evidence="1">
    <location>
        <begin position="22"/>
        <end position="158"/>
    </location>
</feature>
<reference evidence="2 3" key="2">
    <citation type="submission" date="2018-03" db="EMBL/GenBank/DDBJ databases">
        <title>The ancient ancestry and fast evolution of plastids.</title>
        <authorList>
            <person name="Moore K.R."/>
            <person name="Magnabosco C."/>
            <person name="Momper L."/>
            <person name="Gold D.A."/>
            <person name="Bosak T."/>
            <person name="Fournier G.P."/>
        </authorList>
    </citation>
    <scope>NUCLEOTIDE SEQUENCE [LARGE SCALE GENOMIC DNA]</scope>
    <source>
        <strain evidence="2 3">CCAP 1448/3</strain>
    </source>
</reference>
<dbReference type="InterPro" id="IPR035437">
    <property type="entry name" value="SNase_OB-fold_sf"/>
</dbReference>
<dbReference type="Gene3D" id="2.40.50.90">
    <property type="match status" value="1"/>
</dbReference>
<sequence>MLILLCLIYWLGLLGCQSYQPQGTTVEIQRVLSGQTLEWTDKTKQPPTIQKVRLIGVQSPDWQQQPWSGEAKIGLEKILGLDRGSQKQSAILEFDLEMEDTYGRGLAYVWKDGILVNEQLVKQGYVLAVSRSPNTKYEQRLAYAQDYARVMGLGIWQPDRPMRQTPAEFQRQKP</sequence>
<dbReference type="Proteomes" id="UP000238762">
    <property type="component" value="Unassembled WGS sequence"/>
</dbReference>
<evidence type="ECO:0000313" key="2">
    <source>
        <dbReference type="EMBL" id="PSB02912.1"/>
    </source>
</evidence>
<dbReference type="Pfam" id="PF00565">
    <property type="entry name" value="SNase"/>
    <property type="match status" value="1"/>
</dbReference>
<keyword evidence="3" id="KW-1185">Reference proteome</keyword>
<dbReference type="EMBL" id="PVWJ01000046">
    <property type="protein sequence ID" value="PSB02912.1"/>
    <property type="molecule type" value="Genomic_DNA"/>
</dbReference>
<dbReference type="PROSITE" id="PS50830">
    <property type="entry name" value="TNASE_3"/>
    <property type="match status" value="1"/>
</dbReference>
<proteinExistence type="predicted"/>
<reference evidence="2 3" key="1">
    <citation type="submission" date="2018-02" db="EMBL/GenBank/DDBJ databases">
        <authorList>
            <person name="Cohen D.B."/>
            <person name="Kent A.D."/>
        </authorList>
    </citation>
    <scope>NUCLEOTIDE SEQUENCE [LARGE SCALE GENOMIC DNA]</scope>
    <source>
        <strain evidence="2 3">CCAP 1448/3</strain>
    </source>
</reference>
<dbReference type="InterPro" id="IPR016071">
    <property type="entry name" value="Staphylococal_nuclease_OB-fold"/>
</dbReference>
<organism evidence="2 3">
    <name type="scientific">Merismopedia glauca CCAP 1448/3</name>
    <dbReference type="NCBI Taxonomy" id="1296344"/>
    <lineage>
        <taxon>Bacteria</taxon>
        <taxon>Bacillati</taxon>
        <taxon>Cyanobacteriota</taxon>
        <taxon>Cyanophyceae</taxon>
        <taxon>Synechococcales</taxon>
        <taxon>Merismopediaceae</taxon>
        <taxon>Merismopedia</taxon>
    </lineage>
</organism>
<evidence type="ECO:0000313" key="3">
    <source>
        <dbReference type="Proteomes" id="UP000238762"/>
    </source>
</evidence>
<protein>
    <submittedName>
        <fullName evidence="2">Nuclease</fullName>
    </submittedName>
</protein>
<dbReference type="SUPFAM" id="SSF50199">
    <property type="entry name" value="Staphylococcal nuclease"/>
    <property type="match status" value="1"/>
</dbReference>